<evidence type="ECO:0000256" key="9">
    <source>
        <dbReference type="PROSITE-ProRule" id="PRU00703"/>
    </source>
</evidence>
<keyword evidence="8 10" id="KW-0472">Membrane</keyword>
<dbReference type="Pfam" id="PF03471">
    <property type="entry name" value="CorC_HlyC"/>
    <property type="match status" value="1"/>
</dbReference>
<comment type="subcellular location">
    <subcellularLocation>
        <location evidence="1">Cell membrane</location>
        <topology evidence="1">Multi-pass membrane protein</topology>
    </subcellularLocation>
</comment>
<dbReference type="InterPro" id="IPR002550">
    <property type="entry name" value="CNNM"/>
</dbReference>
<feature type="region of interest" description="Disordered" evidence="11">
    <location>
        <begin position="440"/>
        <end position="464"/>
    </location>
</feature>
<evidence type="ECO:0000256" key="11">
    <source>
        <dbReference type="SAM" id="MobiDB-lite"/>
    </source>
</evidence>
<dbReference type="InterPro" id="IPR044751">
    <property type="entry name" value="Ion_transp-like_CBS"/>
</dbReference>
<dbReference type="PANTHER" id="PTHR43099:SF6">
    <property type="entry name" value="UPF0053 PROTEIN RV1842C"/>
    <property type="match status" value="1"/>
</dbReference>
<evidence type="ECO:0000259" key="13">
    <source>
        <dbReference type="PROSITE" id="PS51846"/>
    </source>
</evidence>
<feature type="domain" description="CBS" evidence="12">
    <location>
        <begin position="221"/>
        <end position="279"/>
    </location>
</feature>
<dbReference type="Pfam" id="PF01595">
    <property type="entry name" value="CNNM"/>
    <property type="match status" value="1"/>
</dbReference>
<dbReference type="Gene3D" id="3.30.465.10">
    <property type="match status" value="1"/>
</dbReference>
<reference evidence="14" key="1">
    <citation type="submission" date="2023-06" db="EMBL/GenBank/DDBJ databases">
        <title>Draft genome sequence of Nocardioides sp. SOB72.</title>
        <authorList>
            <person name="Zhang G."/>
        </authorList>
    </citation>
    <scope>NUCLEOTIDE SEQUENCE</scope>
    <source>
        <strain evidence="14">SOB72</strain>
    </source>
</reference>
<protein>
    <submittedName>
        <fullName evidence="14">Hemolysin family protein</fullName>
    </submittedName>
</protein>
<evidence type="ECO:0000259" key="12">
    <source>
        <dbReference type="PROSITE" id="PS51371"/>
    </source>
</evidence>
<keyword evidence="6 10" id="KW-1133">Transmembrane helix</keyword>
<feature type="domain" description="CNNM transmembrane" evidence="13">
    <location>
        <begin position="1"/>
        <end position="202"/>
    </location>
</feature>
<keyword evidence="5" id="KW-0677">Repeat</keyword>
<evidence type="ECO:0000256" key="6">
    <source>
        <dbReference type="ARBA" id="ARBA00022989"/>
    </source>
</evidence>
<accession>A0ABT8EUT4</accession>
<evidence type="ECO:0000256" key="4">
    <source>
        <dbReference type="ARBA" id="ARBA00022692"/>
    </source>
</evidence>
<dbReference type="PROSITE" id="PS51371">
    <property type="entry name" value="CBS"/>
    <property type="match status" value="2"/>
</dbReference>
<evidence type="ECO:0000256" key="2">
    <source>
        <dbReference type="ARBA" id="ARBA00006337"/>
    </source>
</evidence>
<dbReference type="EMBL" id="JAUHJR010000004">
    <property type="protein sequence ID" value="MDN4161937.1"/>
    <property type="molecule type" value="Genomic_DNA"/>
</dbReference>
<evidence type="ECO:0000256" key="3">
    <source>
        <dbReference type="ARBA" id="ARBA00022475"/>
    </source>
</evidence>
<gene>
    <name evidence="14" type="ORF">QWY29_11295</name>
</gene>
<dbReference type="SUPFAM" id="SSF54631">
    <property type="entry name" value="CBS-domain pair"/>
    <property type="match status" value="1"/>
</dbReference>
<comment type="similarity">
    <text evidence="2">Belongs to the UPF0053 family.</text>
</comment>
<dbReference type="SMART" id="SM01091">
    <property type="entry name" value="CorC_HlyC"/>
    <property type="match status" value="1"/>
</dbReference>
<dbReference type="PROSITE" id="PS51846">
    <property type="entry name" value="CNNM"/>
    <property type="match status" value="1"/>
</dbReference>
<evidence type="ECO:0000256" key="1">
    <source>
        <dbReference type="ARBA" id="ARBA00004651"/>
    </source>
</evidence>
<dbReference type="Gene3D" id="3.10.580.10">
    <property type="entry name" value="CBS-domain"/>
    <property type="match status" value="1"/>
</dbReference>
<dbReference type="CDD" id="cd04590">
    <property type="entry name" value="CBS_pair_CorC_HlyC_assoc"/>
    <property type="match status" value="1"/>
</dbReference>
<dbReference type="InterPro" id="IPR051676">
    <property type="entry name" value="UPF0053_domain"/>
</dbReference>
<dbReference type="InterPro" id="IPR005170">
    <property type="entry name" value="Transptr-assoc_dom"/>
</dbReference>
<proteinExistence type="inferred from homology"/>
<dbReference type="Pfam" id="PF00571">
    <property type="entry name" value="CBS"/>
    <property type="match status" value="2"/>
</dbReference>
<organism evidence="14 15">
    <name type="scientific">Nocardioides abyssi</name>
    <dbReference type="NCBI Taxonomy" id="3058370"/>
    <lineage>
        <taxon>Bacteria</taxon>
        <taxon>Bacillati</taxon>
        <taxon>Actinomycetota</taxon>
        <taxon>Actinomycetes</taxon>
        <taxon>Propionibacteriales</taxon>
        <taxon>Nocardioidaceae</taxon>
        <taxon>Nocardioides</taxon>
    </lineage>
</organism>
<evidence type="ECO:0000256" key="8">
    <source>
        <dbReference type="ARBA" id="ARBA00023136"/>
    </source>
</evidence>
<dbReference type="InterPro" id="IPR000644">
    <property type="entry name" value="CBS_dom"/>
</dbReference>
<evidence type="ECO:0000256" key="10">
    <source>
        <dbReference type="PROSITE-ProRule" id="PRU01193"/>
    </source>
</evidence>
<keyword evidence="7 9" id="KW-0129">CBS domain</keyword>
<evidence type="ECO:0000256" key="7">
    <source>
        <dbReference type="ARBA" id="ARBA00023122"/>
    </source>
</evidence>
<keyword evidence="15" id="KW-1185">Reference proteome</keyword>
<dbReference type="SUPFAM" id="SSF56176">
    <property type="entry name" value="FAD-binding/transporter-associated domain-like"/>
    <property type="match status" value="1"/>
</dbReference>
<dbReference type="InterPro" id="IPR036318">
    <property type="entry name" value="FAD-bd_PCMH-like_sf"/>
</dbReference>
<feature type="domain" description="CBS" evidence="12">
    <location>
        <begin position="285"/>
        <end position="342"/>
    </location>
</feature>
<sequence>MTPLLLLAVALLLVVACGVFVAAEFALVTVDRTKVDQAAAAGDAGARGVQSALRSLSTQLSGAQVGITVTNLGIGFLAEPAIADLIDEPLAALGVPDGAVSPLAVALGLVTGTVLTMLFGELVPKNLAIALPLQVARATQRPMRLFTAVNRGPIRLLNNSANALVRRLGIEPQEELRSARSSQELASLIARSADEGTLDAETAELMERSVEFGTRTAGEIMTPRVRTHSLEANDRASAVIELARSTGHSRFPVLDDEDTVVGTVHVKNAVALPLHERSTTKVKHLMAKPIVVPDTLRLDPLLAQLRNESFQMAVVLDEYGGHAGIVTLEDVVEEIVGDIADEHDRMSSRVRERRDGTWLISGLLRPDEVEDLTGVALPENEDYDTVAGLVLRVLGRVPSSGDIAEVPVPDLSDPEQPREQLAVLTVEHMDGLRIDRLSLRLLEGEPADPTPSRRGERTDGGDRS</sequence>
<keyword evidence="4 10" id="KW-0812">Transmembrane</keyword>
<dbReference type="Proteomes" id="UP001168537">
    <property type="component" value="Unassembled WGS sequence"/>
</dbReference>
<dbReference type="InterPro" id="IPR016169">
    <property type="entry name" value="FAD-bd_PCMH_sub2"/>
</dbReference>
<comment type="caution">
    <text evidence="14">The sequence shown here is derived from an EMBL/GenBank/DDBJ whole genome shotgun (WGS) entry which is preliminary data.</text>
</comment>
<evidence type="ECO:0000256" key="5">
    <source>
        <dbReference type="ARBA" id="ARBA00022737"/>
    </source>
</evidence>
<dbReference type="PANTHER" id="PTHR43099">
    <property type="entry name" value="UPF0053 PROTEIN YRKA"/>
    <property type="match status" value="1"/>
</dbReference>
<dbReference type="InterPro" id="IPR046342">
    <property type="entry name" value="CBS_dom_sf"/>
</dbReference>
<evidence type="ECO:0000313" key="14">
    <source>
        <dbReference type="EMBL" id="MDN4161937.1"/>
    </source>
</evidence>
<dbReference type="RefSeq" id="WP_300960898.1">
    <property type="nucleotide sequence ID" value="NZ_JAUHJR010000004.1"/>
</dbReference>
<keyword evidence="3" id="KW-1003">Cell membrane</keyword>
<evidence type="ECO:0000313" key="15">
    <source>
        <dbReference type="Proteomes" id="UP001168537"/>
    </source>
</evidence>
<name>A0ABT8EUT4_9ACTN</name>
<feature type="compositionally biased region" description="Basic and acidic residues" evidence="11">
    <location>
        <begin position="451"/>
        <end position="464"/>
    </location>
</feature>